<reference evidence="1 2" key="1">
    <citation type="journal article" date="2002" name="Nature">
        <title>Genome sequence and comparative analysis of the model rodent malaria parasite Plasmodium yoelii yoelii.</title>
        <authorList>
            <person name="Carlton J.M."/>
            <person name="Angiuoli S.V."/>
            <person name="Suh B.B."/>
            <person name="Kooij T.W."/>
            <person name="Pertea M."/>
            <person name="Silva J.C."/>
            <person name="Ermolaeva M.D."/>
            <person name="Allen J.E."/>
            <person name="Selengut J.D."/>
            <person name="Koo H.L."/>
            <person name="Peterson J.D."/>
            <person name="Pop M."/>
            <person name="Kosack D.S."/>
            <person name="Shumway M.F."/>
            <person name="Bidwell S.L."/>
            <person name="Shallom S.J."/>
            <person name="van Aken S.E."/>
            <person name="Riedmuller S.B."/>
            <person name="Feldblyum T.V."/>
            <person name="Cho J.K."/>
            <person name="Quackenbush J."/>
            <person name="Sedegah M."/>
            <person name="Shoaibi A."/>
            <person name="Cummings L.M."/>
            <person name="Florens L."/>
            <person name="Yates J.R."/>
            <person name="Raine J.D."/>
            <person name="Sinden R.E."/>
            <person name="Harris M.A."/>
            <person name="Cunningham D.A."/>
            <person name="Preiser P.R."/>
            <person name="Bergman L.W."/>
            <person name="Vaidya A.B."/>
            <person name="van Lin L.H."/>
            <person name="Janse C.J."/>
            <person name="Waters A.P."/>
            <person name="Smith H.O."/>
            <person name="White O.R."/>
            <person name="Salzberg S.L."/>
            <person name="Venter J.C."/>
            <person name="Fraser C.M."/>
            <person name="Hoffman S.L."/>
            <person name="Gardner M.J."/>
            <person name="Carucci D.J."/>
        </authorList>
    </citation>
    <scope>NUCLEOTIDE SEQUENCE [LARGE SCALE GENOMIC DNA]</scope>
    <source>
        <strain evidence="1 2">17XNL</strain>
    </source>
</reference>
<dbReference type="PaxDb" id="73239-Q7R7F1"/>
<sequence length="28" mass="3569">TVVLSILDRYSMHLYFMNNYYYQFSWIT</sequence>
<evidence type="ECO:0000313" key="1">
    <source>
        <dbReference type="EMBL" id="EAA20136.1"/>
    </source>
</evidence>
<comment type="caution">
    <text evidence="1">The sequence shown here is derived from an EMBL/GenBank/DDBJ whole genome shotgun (WGS) entry which is preliminary data.</text>
</comment>
<dbReference type="InParanoid" id="Q7R7F1"/>
<dbReference type="EMBL" id="AABL01002840">
    <property type="protein sequence ID" value="EAA20136.1"/>
    <property type="molecule type" value="Genomic_DNA"/>
</dbReference>
<dbReference type="AlphaFoldDB" id="Q7R7F1"/>
<gene>
    <name evidence="1" type="ORF">PY07636</name>
</gene>
<dbReference type="Proteomes" id="UP000008553">
    <property type="component" value="Unassembled WGS sequence"/>
</dbReference>
<feature type="non-terminal residue" evidence="1">
    <location>
        <position position="1"/>
    </location>
</feature>
<organism evidence="1 2">
    <name type="scientific">Plasmodium yoelii yoelii</name>
    <dbReference type="NCBI Taxonomy" id="73239"/>
    <lineage>
        <taxon>Eukaryota</taxon>
        <taxon>Sar</taxon>
        <taxon>Alveolata</taxon>
        <taxon>Apicomplexa</taxon>
        <taxon>Aconoidasida</taxon>
        <taxon>Haemosporida</taxon>
        <taxon>Plasmodiidae</taxon>
        <taxon>Plasmodium</taxon>
        <taxon>Plasmodium (Vinckeia)</taxon>
    </lineage>
</organism>
<proteinExistence type="predicted"/>
<protein>
    <submittedName>
        <fullName evidence="1">Uncharacterized protein</fullName>
    </submittedName>
</protein>
<accession>Q7R7F1</accession>
<keyword evidence="2" id="KW-1185">Reference proteome</keyword>
<evidence type="ECO:0000313" key="2">
    <source>
        <dbReference type="Proteomes" id="UP000008553"/>
    </source>
</evidence>
<name>Q7R7F1_PLAYO</name>